<dbReference type="SUPFAM" id="SSF54637">
    <property type="entry name" value="Thioesterase/thiol ester dehydrase-isomerase"/>
    <property type="match status" value="1"/>
</dbReference>
<sequence>MKSHVIHHLVKSEDLNHHGTLFAGRMAEWFVEASFVAAASQYGKPEGIVCLKVHGFRFFKPVHNGSIILIDSKVVLTGRTSITVYASVVDEKTGDLLVDGFITFVSVDEDGNKVLHGLPTPEAADAKEAAIVAQAKELK</sequence>
<organism evidence="5 6">
    <name type="scientific">Anoxynatronum buryatiense</name>
    <dbReference type="NCBI Taxonomy" id="489973"/>
    <lineage>
        <taxon>Bacteria</taxon>
        <taxon>Bacillati</taxon>
        <taxon>Bacillota</taxon>
        <taxon>Clostridia</taxon>
        <taxon>Eubacteriales</taxon>
        <taxon>Clostridiaceae</taxon>
        <taxon>Anoxynatronum</taxon>
    </lineage>
</organism>
<dbReference type="CDD" id="cd03442">
    <property type="entry name" value="BFIT_BACH"/>
    <property type="match status" value="1"/>
</dbReference>
<evidence type="ECO:0000256" key="2">
    <source>
        <dbReference type="ARBA" id="ARBA00022801"/>
    </source>
</evidence>
<evidence type="ECO:0000259" key="4">
    <source>
        <dbReference type="PROSITE" id="PS51770"/>
    </source>
</evidence>
<evidence type="ECO:0000313" key="5">
    <source>
        <dbReference type="EMBL" id="SMP58248.1"/>
    </source>
</evidence>
<evidence type="ECO:0000256" key="3">
    <source>
        <dbReference type="PROSITE-ProRule" id="PRU01106"/>
    </source>
</evidence>
<dbReference type="AlphaFoldDB" id="A0AA46AJ68"/>
<dbReference type="PROSITE" id="PS51770">
    <property type="entry name" value="HOTDOG_ACOT"/>
    <property type="match status" value="1"/>
</dbReference>
<dbReference type="InterPro" id="IPR006683">
    <property type="entry name" value="Thioestr_dom"/>
</dbReference>
<gene>
    <name evidence="5" type="ORF">SAMN06296020_10758</name>
</gene>
<proteinExistence type="inferred from homology"/>
<dbReference type="RefSeq" id="WP_283409385.1">
    <property type="nucleotide sequence ID" value="NZ_FXUF01000007.1"/>
</dbReference>
<dbReference type="InterPro" id="IPR029069">
    <property type="entry name" value="HotDog_dom_sf"/>
</dbReference>
<dbReference type="InterPro" id="IPR040170">
    <property type="entry name" value="Cytosol_ACT"/>
</dbReference>
<keyword evidence="6" id="KW-1185">Reference proteome</keyword>
<dbReference type="Proteomes" id="UP001158066">
    <property type="component" value="Unassembled WGS sequence"/>
</dbReference>
<dbReference type="Pfam" id="PF03061">
    <property type="entry name" value="4HBT"/>
    <property type="match status" value="1"/>
</dbReference>
<dbReference type="GO" id="GO:0009062">
    <property type="term" value="P:fatty acid catabolic process"/>
    <property type="evidence" value="ECO:0007669"/>
    <property type="project" value="TreeGrafter"/>
</dbReference>
<evidence type="ECO:0000256" key="1">
    <source>
        <dbReference type="ARBA" id="ARBA00010458"/>
    </source>
</evidence>
<dbReference type="InterPro" id="IPR033120">
    <property type="entry name" value="HOTDOG_ACOT"/>
</dbReference>
<dbReference type="GO" id="GO:0005829">
    <property type="term" value="C:cytosol"/>
    <property type="evidence" value="ECO:0007669"/>
    <property type="project" value="TreeGrafter"/>
</dbReference>
<name>A0AA46AJ68_9CLOT</name>
<dbReference type="PANTHER" id="PTHR11049:SF31">
    <property type="entry name" value="HOTDOG ACOT-TYPE DOMAIN-CONTAINING PROTEIN"/>
    <property type="match status" value="1"/>
</dbReference>
<dbReference type="PANTHER" id="PTHR11049">
    <property type="entry name" value="ACYL COENZYME A THIOESTER HYDROLASE"/>
    <property type="match status" value="1"/>
</dbReference>
<protein>
    <submittedName>
        <fullName evidence="5">Acyl-CoA hydrolase</fullName>
    </submittedName>
</protein>
<accession>A0AA46AJ68</accession>
<reference evidence="5" key="1">
    <citation type="submission" date="2017-05" db="EMBL/GenBank/DDBJ databases">
        <authorList>
            <person name="Varghese N."/>
            <person name="Submissions S."/>
        </authorList>
    </citation>
    <scope>NUCLEOTIDE SEQUENCE</scope>
    <source>
        <strain evidence="5">Su22</strain>
    </source>
</reference>
<dbReference type="EMBL" id="FXUF01000007">
    <property type="protein sequence ID" value="SMP58248.1"/>
    <property type="molecule type" value="Genomic_DNA"/>
</dbReference>
<comment type="caution">
    <text evidence="5">The sequence shown here is derived from an EMBL/GenBank/DDBJ whole genome shotgun (WGS) entry which is preliminary data.</text>
</comment>
<keyword evidence="2 3" id="KW-0378">Hydrolase</keyword>
<comment type="similarity">
    <text evidence="1">Belongs to the acyl coenzyme A hydrolase family.</text>
</comment>
<feature type="domain" description="HotDog ACOT-type" evidence="4">
    <location>
        <begin position="1"/>
        <end position="110"/>
    </location>
</feature>
<evidence type="ECO:0000313" key="6">
    <source>
        <dbReference type="Proteomes" id="UP001158066"/>
    </source>
</evidence>
<dbReference type="GO" id="GO:0006637">
    <property type="term" value="P:acyl-CoA metabolic process"/>
    <property type="evidence" value="ECO:0007669"/>
    <property type="project" value="TreeGrafter"/>
</dbReference>
<dbReference type="Gene3D" id="3.10.129.10">
    <property type="entry name" value="Hotdog Thioesterase"/>
    <property type="match status" value="1"/>
</dbReference>
<dbReference type="GO" id="GO:0052816">
    <property type="term" value="F:long-chain fatty acyl-CoA hydrolase activity"/>
    <property type="evidence" value="ECO:0007669"/>
    <property type="project" value="TreeGrafter"/>
</dbReference>